<organism evidence="2 3">
    <name type="scientific">Romanomermis culicivorax</name>
    <name type="common">Nematode worm</name>
    <dbReference type="NCBI Taxonomy" id="13658"/>
    <lineage>
        <taxon>Eukaryota</taxon>
        <taxon>Metazoa</taxon>
        <taxon>Ecdysozoa</taxon>
        <taxon>Nematoda</taxon>
        <taxon>Enoplea</taxon>
        <taxon>Dorylaimia</taxon>
        <taxon>Mermithida</taxon>
        <taxon>Mermithoidea</taxon>
        <taxon>Mermithidae</taxon>
        <taxon>Romanomermis</taxon>
    </lineage>
</organism>
<feature type="compositionally biased region" description="Basic and acidic residues" evidence="1">
    <location>
        <begin position="1"/>
        <end position="16"/>
    </location>
</feature>
<sequence>MHKREGVTKLERRTKQEAAIGGRRLTKARPPATPREWRKIRIKCYYILDRLFGIAQLGIRSFGNWLNWEFAPLGIAHMRIPPHK</sequence>
<dbReference type="WBParaSite" id="nRc.2.0.1.t31726-RA">
    <property type="protein sequence ID" value="nRc.2.0.1.t31726-RA"/>
    <property type="gene ID" value="nRc.2.0.1.g31726"/>
</dbReference>
<dbReference type="Proteomes" id="UP000887565">
    <property type="component" value="Unplaced"/>
</dbReference>
<reference evidence="3" key="1">
    <citation type="submission" date="2022-11" db="UniProtKB">
        <authorList>
            <consortium name="WormBaseParasite"/>
        </authorList>
    </citation>
    <scope>IDENTIFICATION</scope>
</reference>
<keyword evidence="2" id="KW-1185">Reference proteome</keyword>
<feature type="region of interest" description="Disordered" evidence="1">
    <location>
        <begin position="1"/>
        <end position="32"/>
    </location>
</feature>
<evidence type="ECO:0000313" key="2">
    <source>
        <dbReference type="Proteomes" id="UP000887565"/>
    </source>
</evidence>
<protein>
    <submittedName>
        <fullName evidence="3">Uncharacterized protein</fullName>
    </submittedName>
</protein>
<dbReference type="AlphaFoldDB" id="A0A915JZ12"/>
<proteinExistence type="predicted"/>
<evidence type="ECO:0000256" key="1">
    <source>
        <dbReference type="SAM" id="MobiDB-lite"/>
    </source>
</evidence>
<accession>A0A915JZ12</accession>
<name>A0A915JZ12_ROMCU</name>
<evidence type="ECO:0000313" key="3">
    <source>
        <dbReference type="WBParaSite" id="nRc.2.0.1.t31726-RA"/>
    </source>
</evidence>